<dbReference type="PANTHER" id="PTHR35908:SF1">
    <property type="entry name" value="CONSERVED PROTEIN"/>
    <property type="match status" value="1"/>
</dbReference>
<reference evidence="2" key="1">
    <citation type="submission" date="2021-01" db="EMBL/GenBank/DDBJ databases">
        <title>Whole genome shotgun sequence of Virgisporangium aliadipatigenens NBRC 105644.</title>
        <authorList>
            <person name="Komaki H."/>
            <person name="Tamura T."/>
        </authorList>
    </citation>
    <scope>NUCLEOTIDE SEQUENCE</scope>
    <source>
        <strain evidence="2">NBRC 105644</strain>
    </source>
</reference>
<dbReference type="SUPFAM" id="SSF54593">
    <property type="entry name" value="Glyoxalase/Bleomycin resistance protein/Dihydroxybiphenyl dioxygenase"/>
    <property type="match status" value="1"/>
</dbReference>
<dbReference type="CDD" id="cd06587">
    <property type="entry name" value="VOC"/>
    <property type="match status" value="1"/>
</dbReference>
<evidence type="ECO:0000313" key="3">
    <source>
        <dbReference type="Proteomes" id="UP000619260"/>
    </source>
</evidence>
<dbReference type="PROSITE" id="PS51819">
    <property type="entry name" value="VOC"/>
    <property type="match status" value="1"/>
</dbReference>
<dbReference type="PANTHER" id="PTHR35908">
    <property type="entry name" value="HYPOTHETICAL FUSION PROTEIN"/>
    <property type="match status" value="1"/>
</dbReference>
<dbReference type="InterPro" id="IPR029068">
    <property type="entry name" value="Glyas_Bleomycin-R_OHBP_Dase"/>
</dbReference>
<evidence type="ECO:0000259" key="1">
    <source>
        <dbReference type="PROSITE" id="PS51819"/>
    </source>
</evidence>
<dbReference type="Pfam" id="PF18029">
    <property type="entry name" value="Glyoxalase_6"/>
    <property type="match status" value="1"/>
</dbReference>
<dbReference type="EMBL" id="BOPF01000043">
    <property type="protein sequence ID" value="GIJ51015.1"/>
    <property type="molecule type" value="Genomic_DNA"/>
</dbReference>
<accession>A0A8J3YW92</accession>
<name>A0A8J3YW92_9ACTN</name>
<organism evidence="2 3">
    <name type="scientific">Virgisporangium aliadipatigenens</name>
    <dbReference type="NCBI Taxonomy" id="741659"/>
    <lineage>
        <taxon>Bacteria</taxon>
        <taxon>Bacillati</taxon>
        <taxon>Actinomycetota</taxon>
        <taxon>Actinomycetes</taxon>
        <taxon>Micromonosporales</taxon>
        <taxon>Micromonosporaceae</taxon>
        <taxon>Virgisporangium</taxon>
    </lineage>
</organism>
<proteinExistence type="predicted"/>
<gene>
    <name evidence="2" type="ORF">Val02_79010</name>
</gene>
<dbReference type="AlphaFoldDB" id="A0A8J3YW92"/>
<feature type="domain" description="VOC" evidence="1">
    <location>
        <begin position="4"/>
        <end position="114"/>
    </location>
</feature>
<evidence type="ECO:0000313" key="2">
    <source>
        <dbReference type="EMBL" id="GIJ51015.1"/>
    </source>
</evidence>
<dbReference type="InterPro" id="IPR037523">
    <property type="entry name" value="VOC_core"/>
</dbReference>
<dbReference type="InterPro" id="IPR041581">
    <property type="entry name" value="Glyoxalase_6"/>
</dbReference>
<sequence length="114" mass="12419">MALTPKMVTIDCADPQALARFWTEAAGYKVDGDWSFFVMLSPAEGEGIAIGLQKVPEPRVAKNRVHIDWTSDDRPAEIERLKKLGATVVGEETMPGLSWTVLADPEGNEFCVAG</sequence>
<dbReference type="Proteomes" id="UP000619260">
    <property type="component" value="Unassembled WGS sequence"/>
</dbReference>
<dbReference type="RefSeq" id="WP_239153680.1">
    <property type="nucleotide sequence ID" value="NZ_BOPF01000043.1"/>
</dbReference>
<protein>
    <submittedName>
        <fullName evidence="2">Glyoxalase</fullName>
    </submittedName>
</protein>
<comment type="caution">
    <text evidence="2">The sequence shown here is derived from an EMBL/GenBank/DDBJ whole genome shotgun (WGS) entry which is preliminary data.</text>
</comment>
<dbReference type="Gene3D" id="3.10.180.10">
    <property type="entry name" value="2,3-Dihydroxybiphenyl 1,2-Dioxygenase, domain 1"/>
    <property type="match status" value="1"/>
</dbReference>
<keyword evidence="3" id="KW-1185">Reference proteome</keyword>